<dbReference type="SUPFAM" id="SSF52540">
    <property type="entry name" value="P-loop containing nucleoside triphosphate hydrolases"/>
    <property type="match status" value="1"/>
</dbReference>
<dbReference type="Gene3D" id="3.40.50.300">
    <property type="entry name" value="P-loop containing nucleotide triphosphate hydrolases"/>
    <property type="match status" value="1"/>
</dbReference>
<dbReference type="EMBL" id="JAJFZT010000005">
    <property type="protein sequence ID" value="MCC3272652.1"/>
    <property type="molecule type" value="Genomic_DNA"/>
</dbReference>
<dbReference type="GO" id="GO:0051782">
    <property type="term" value="P:negative regulation of cell division"/>
    <property type="evidence" value="ECO:0007669"/>
    <property type="project" value="TreeGrafter"/>
</dbReference>
<dbReference type="GO" id="GO:0016887">
    <property type="term" value="F:ATP hydrolysis activity"/>
    <property type="evidence" value="ECO:0007669"/>
    <property type="project" value="TreeGrafter"/>
</dbReference>
<feature type="compositionally biased region" description="Basic and acidic residues" evidence="1">
    <location>
        <begin position="150"/>
        <end position="163"/>
    </location>
</feature>
<dbReference type="PANTHER" id="PTHR43384">
    <property type="entry name" value="SEPTUM SITE-DETERMINING PROTEIN MIND HOMOLOG, CHLOROPLASTIC-RELATED"/>
    <property type="match status" value="1"/>
</dbReference>
<gene>
    <name evidence="2" type="ORF">LJ755_07910</name>
    <name evidence="3" type="ORF">MUK71_13015</name>
</gene>
<dbReference type="Proteomes" id="UP001155145">
    <property type="component" value="Unassembled WGS sequence"/>
</dbReference>
<feature type="compositionally biased region" description="Polar residues" evidence="1">
    <location>
        <begin position="25"/>
        <end position="37"/>
    </location>
</feature>
<evidence type="ECO:0000256" key="1">
    <source>
        <dbReference type="SAM" id="MobiDB-lite"/>
    </source>
</evidence>
<evidence type="ECO:0000313" key="4">
    <source>
        <dbReference type="Proteomes" id="UP000829758"/>
    </source>
</evidence>
<evidence type="ECO:0000313" key="3">
    <source>
        <dbReference type="EMBL" id="UON91505.1"/>
    </source>
</evidence>
<dbReference type="GO" id="GO:0005829">
    <property type="term" value="C:cytosol"/>
    <property type="evidence" value="ECO:0007669"/>
    <property type="project" value="TreeGrafter"/>
</dbReference>
<dbReference type="GO" id="GO:0005524">
    <property type="term" value="F:ATP binding"/>
    <property type="evidence" value="ECO:0007669"/>
    <property type="project" value="TreeGrafter"/>
</dbReference>
<feature type="region of interest" description="Disordered" evidence="1">
    <location>
        <begin position="101"/>
        <end position="163"/>
    </location>
</feature>
<dbReference type="GO" id="GO:0009898">
    <property type="term" value="C:cytoplasmic side of plasma membrane"/>
    <property type="evidence" value="ECO:0007669"/>
    <property type="project" value="TreeGrafter"/>
</dbReference>
<proteinExistence type="predicted"/>
<organism evidence="2 5">
    <name type="scientific">Arthrobacter zhangbolii</name>
    <dbReference type="NCBI Taxonomy" id="2886936"/>
    <lineage>
        <taxon>Bacteria</taxon>
        <taxon>Bacillati</taxon>
        <taxon>Actinomycetota</taxon>
        <taxon>Actinomycetes</taxon>
        <taxon>Micrococcales</taxon>
        <taxon>Micrococcaceae</taxon>
        <taxon>Arthrobacter</taxon>
    </lineage>
</organism>
<reference evidence="2" key="1">
    <citation type="submission" date="2021-10" db="EMBL/GenBank/DDBJ databases">
        <title>Novel species in genus Arthrobacter.</title>
        <authorList>
            <person name="Liu Y."/>
        </authorList>
    </citation>
    <scope>NUCLEOTIDE SEQUENCE</scope>
    <source>
        <strain evidence="2">Zg-Y462</strain>
        <strain evidence="4">zg-Y462</strain>
    </source>
</reference>
<keyword evidence="4" id="KW-1185">Reference proteome</keyword>
<dbReference type="AlphaFoldDB" id="A0A9X1S9U2"/>
<dbReference type="InterPro" id="IPR027417">
    <property type="entry name" value="P-loop_NTPase"/>
</dbReference>
<accession>A0A9X1S9U2</accession>
<dbReference type="InterPro" id="IPR050625">
    <property type="entry name" value="ParA/MinD_ATPase"/>
</dbReference>
<name>A0A9X1S9U2_9MICC</name>
<evidence type="ECO:0000313" key="5">
    <source>
        <dbReference type="Proteomes" id="UP001155145"/>
    </source>
</evidence>
<dbReference type="EMBL" id="CP094984">
    <property type="protein sequence ID" value="UON91505.1"/>
    <property type="molecule type" value="Genomic_DNA"/>
</dbReference>
<dbReference type="Proteomes" id="UP000829758">
    <property type="component" value="Chromosome"/>
</dbReference>
<evidence type="ECO:0000313" key="2">
    <source>
        <dbReference type="EMBL" id="MCC3272652.1"/>
    </source>
</evidence>
<feature type="region of interest" description="Disordered" evidence="1">
    <location>
        <begin position="1"/>
        <end position="57"/>
    </location>
</feature>
<dbReference type="PANTHER" id="PTHR43384:SF14">
    <property type="entry name" value="ESX-1 SECRETION-ASSOCIATED PROTEIN ESPI"/>
    <property type="match status" value="1"/>
</dbReference>
<protein>
    <submittedName>
        <fullName evidence="2">ATPase</fullName>
    </submittedName>
</protein>
<dbReference type="RefSeq" id="WP_227903948.1">
    <property type="nucleotide sequence ID" value="NZ_CP094984.1"/>
</dbReference>
<sequence length="465" mass="49334">MTENYPHPADGNDLPTRRGLRARTVTDSSAEWWNQPPQGGDGEAFEGRDAAAGDGVDDFEGGNLAGVGAYGVGGGKDAGGFAGAGVSPVESVPVLPPLPAGMPEPARLPEAGRSPDPLRDAYPAGEAEPPASGDWTDETAETTHQPVSRAEARTERSHREGRRASFLDLQPAAIPATKGFRGLLAGLGMRVAPSADELAERRDMRAVSQHWPGPRTVSVVNGKGGANKTPSTVMLAAVFARNGGGPVLAWDNNETRGTLGWRTEQGPHEATVMDLLPQTADLLSPSAQSALLARFVHHQVEDKFDVLRSKPDVLASEQKITAEDFDALHEVASKYFRLNIVDSGNDESAERWLRMIDHTHQLVIATTTVEEHAEAGALLLEALAARGGRYAELARNAVVIVSQSDRNGTDSQARRVADGFGELARAAVTIPYDPALRKGQIRYDSLKPAAQRAWLAAAAAVAEGL</sequence>